<name>A0ACC0LN36_RHOML</name>
<sequence length="70" mass="7826">MRSISWRSPPTSFKQARSKPLHKKASLERNTNNASSRKVNEGTLPKPMENHQPAHDAFDDMLTPQQGGIA</sequence>
<proteinExistence type="predicted"/>
<keyword evidence="2" id="KW-1185">Reference proteome</keyword>
<organism evidence="1 2">
    <name type="scientific">Rhododendron molle</name>
    <name type="common">Chinese azalea</name>
    <name type="synonym">Azalea mollis</name>
    <dbReference type="NCBI Taxonomy" id="49168"/>
    <lineage>
        <taxon>Eukaryota</taxon>
        <taxon>Viridiplantae</taxon>
        <taxon>Streptophyta</taxon>
        <taxon>Embryophyta</taxon>
        <taxon>Tracheophyta</taxon>
        <taxon>Spermatophyta</taxon>
        <taxon>Magnoliopsida</taxon>
        <taxon>eudicotyledons</taxon>
        <taxon>Gunneridae</taxon>
        <taxon>Pentapetalae</taxon>
        <taxon>asterids</taxon>
        <taxon>Ericales</taxon>
        <taxon>Ericaceae</taxon>
        <taxon>Ericoideae</taxon>
        <taxon>Rhodoreae</taxon>
        <taxon>Rhododendron</taxon>
    </lineage>
</organism>
<comment type="caution">
    <text evidence="1">The sequence shown here is derived from an EMBL/GenBank/DDBJ whole genome shotgun (WGS) entry which is preliminary data.</text>
</comment>
<evidence type="ECO:0000313" key="2">
    <source>
        <dbReference type="Proteomes" id="UP001062846"/>
    </source>
</evidence>
<dbReference type="Proteomes" id="UP001062846">
    <property type="component" value="Chromosome 11"/>
</dbReference>
<accession>A0ACC0LN36</accession>
<reference evidence="1" key="1">
    <citation type="submission" date="2022-02" db="EMBL/GenBank/DDBJ databases">
        <title>Plant Genome Project.</title>
        <authorList>
            <person name="Zhang R.-G."/>
        </authorList>
    </citation>
    <scope>NUCLEOTIDE SEQUENCE</scope>
    <source>
        <strain evidence="1">AT1</strain>
    </source>
</reference>
<evidence type="ECO:0000313" key="1">
    <source>
        <dbReference type="EMBL" id="KAI8530141.1"/>
    </source>
</evidence>
<gene>
    <name evidence="1" type="ORF">RHMOL_Rhmol11G0032300</name>
</gene>
<protein>
    <submittedName>
        <fullName evidence="1">Uncharacterized protein</fullName>
    </submittedName>
</protein>
<dbReference type="EMBL" id="CM046398">
    <property type="protein sequence ID" value="KAI8530141.1"/>
    <property type="molecule type" value="Genomic_DNA"/>
</dbReference>